<dbReference type="PANTHER" id="PTHR22455">
    <property type="entry name" value="CILIA- AND FLAGELLA-ASSOCIATED PROTEIN 91"/>
    <property type="match status" value="1"/>
</dbReference>
<evidence type="ECO:0000256" key="1">
    <source>
        <dbReference type="ARBA" id="ARBA00004430"/>
    </source>
</evidence>
<dbReference type="GO" id="GO:0005930">
    <property type="term" value="C:axoneme"/>
    <property type="evidence" value="ECO:0007669"/>
    <property type="project" value="UniProtKB-SubCell"/>
</dbReference>
<evidence type="ECO:0000256" key="2">
    <source>
        <dbReference type="ARBA" id="ARBA00022490"/>
    </source>
</evidence>
<dbReference type="Proteomes" id="UP000550660">
    <property type="component" value="Unassembled WGS sequence"/>
</dbReference>
<reference evidence="8 9" key="1">
    <citation type="submission" date="2019-09" db="EMBL/GenBank/DDBJ databases">
        <title>Bird 10,000 Genomes (B10K) Project - Family phase.</title>
        <authorList>
            <person name="Zhang G."/>
        </authorList>
    </citation>
    <scope>NUCLEOTIDE SEQUENCE [LARGE SCALE GENOMIC DNA]</scope>
    <source>
        <strain evidence="8">B10K-DU-007-40</strain>
        <tissue evidence="8">Mixed tissue sample</tissue>
    </source>
</reference>
<gene>
    <name evidence="8" type="primary">Maats1_0</name>
    <name evidence="8" type="ORF">TROMEL_R12617</name>
</gene>
<dbReference type="EMBL" id="VXAG01001101">
    <property type="protein sequence ID" value="NXJ82723.1"/>
    <property type="molecule type" value="Genomic_DNA"/>
</dbReference>
<evidence type="ECO:0000256" key="5">
    <source>
        <dbReference type="ARBA" id="ARBA00029468"/>
    </source>
</evidence>
<feature type="non-terminal residue" evidence="8">
    <location>
        <position position="1"/>
    </location>
</feature>
<evidence type="ECO:0000256" key="3">
    <source>
        <dbReference type="ARBA" id="ARBA00023212"/>
    </source>
</evidence>
<evidence type="ECO:0000313" key="9">
    <source>
        <dbReference type="Proteomes" id="UP000550660"/>
    </source>
</evidence>
<dbReference type="AlphaFoldDB" id="A0A7L0EIJ5"/>
<keyword evidence="9" id="KW-1185">Reference proteome</keyword>
<comment type="caution">
    <text evidence="8">The sequence shown here is derived from an EMBL/GenBank/DDBJ whole genome shotgun (WGS) entry which is preliminary data.</text>
</comment>
<feature type="non-terminal residue" evidence="8">
    <location>
        <position position="261"/>
    </location>
</feature>
<dbReference type="OrthoDB" id="567787at2759"/>
<dbReference type="InterPro" id="IPR026720">
    <property type="entry name" value="CFAP91"/>
</dbReference>
<evidence type="ECO:0000259" key="7">
    <source>
        <dbReference type="Pfam" id="PF14738"/>
    </source>
</evidence>
<proteinExistence type="inferred from homology"/>
<evidence type="ECO:0000256" key="6">
    <source>
        <dbReference type="ARBA" id="ARBA00029555"/>
    </source>
</evidence>
<accession>A0A7L0EIJ5</accession>
<evidence type="ECO:0000256" key="4">
    <source>
        <dbReference type="ARBA" id="ARBA00023273"/>
    </source>
</evidence>
<organism evidence="8 9">
    <name type="scientific">Trogon melanurus</name>
    <name type="common">Black-tailed trogon</name>
    <dbReference type="NCBI Taxonomy" id="56311"/>
    <lineage>
        <taxon>Eukaryota</taxon>
        <taxon>Metazoa</taxon>
        <taxon>Chordata</taxon>
        <taxon>Craniata</taxon>
        <taxon>Vertebrata</taxon>
        <taxon>Euteleostomi</taxon>
        <taxon>Archelosauria</taxon>
        <taxon>Archosauria</taxon>
        <taxon>Dinosauria</taxon>
        <taxon>Saurischia</taxon>
        <taxon>Theropoda</taxon>
        <taxon>Coelurosauria</taxon>
        <taxon>Aves</taxon>
        <taxon>Neognathae</taxon>
        <taxon>Neoaves</taxon>
        <taxon>Telluraves</taxon>
        <taxon>Coraciimorphae</taxon>
        <taxon>Trogoniformes</taxon>
        <taxon>Trogonidae</taxon>
        <taxon>Trogon</taxon>
    </lineage>
</organism>
<evidence type="ECO:0000313" key="8">
    <source>
        <dbReference type="EMBL" id="NXJ82723.1"/>
    </source>
</evidence>
<comment type="similarity">
    <text evidence="5">Belongs to the CFAP91 family.</text>
</comment>
<name>A0A7L0EIJ5_TROML</name>
<dbReference type="Pfam" id="PF14738">
    <property type="entry name" value="CFAP91"/>
    <property type="match status" value="1"/>
</dbReference>
<dbReference type="PANTHER" id="PTHR22455:SF10">
    <property type="entry name" value="CILIA- AND FLAGELLA-ASSOCIATED PROTEIN 91"/>
    <property type="match status" value="1"/>
</dbReference>
<keyword evidence="3" id="KW-0206">Cytoskeleton</keyword>
<keyword evidence="4" id="KW-0966">Cell projection</keyword>
<dbReference type="InterPro" id="IPR032840">
    <property type="entry name" value="CFAP91_dom"/>
</dbReference>
<comment type="subcellular location">
    <subcellularLocation>
        <location evidence="1">Cytoplasm</location>
        <location evidence="1">Cytoskeleton</location>
        <location evidence="1">Cilium axoneme</location>
    </subcellularLocation>
</comment>
<protein>
    <recommendedName>
        <fullName evidence="6">Cilia- and flagella-associated protein 91</fullName>
    </recommendedName>
</protein>
<sequence length="261" mass="30204">TLGTQTNYRDGEAQTDPYSPEYIVSSGSVPELLTLATLTWGRGLPAGLAEVEMIERAREKRAWEATLPAMDSASQIAKRRKMMEEMERKEWAFREQEIEKLQKVRLEVFKKLLRRRVKNQNELDAKRLGDHWQNHQKAKEEKIKKIQHDSALVLRKLIAKRKNMTGKLERRDIIKEYTDFASQTYAPLSRIGYFPDNRSECYVVKNFYLNTFAGLCELEASLPDSVTLVKIEAPKPQCTTTKTGYVKRSARLEVELAQVHQ</sequence>
<feature type="domain" description="CFAP91" evidence="7">
    <location>
        <begin position="4"/>
        <end position="156"/>
    </location>
</feature>
<keyword evidence="2" id="KW-0963">Cytoplasm</keyword>